<keyword evidence="3" id="KW-1185">Reference proteome</keyword>
<keyword evidence="1" id="KW-0732">Signal</keyword>
<dbReference type="AlphaFoldDB" id="A0A2H3C339"/>
<dbReference type="Proteomes" id="UP000218334">
    <property type="component" value="Unassembled WGS sequence"/>
</dbReference>
<name>A0A2H3C339_9AGAR</name>
<gene>
    <name evidence="2" type="ORF">ARMSODRAFT_956033</name>
</gene>
<evidence type="ECO:0000313" key="3">
    <source>
        <dbReference type="Proteomes" id="UP000218334"/>
    </source>
</evidence>
<reference evidence="3" key="1">
    <citation type="journal article" date="2017" name="Nat. Ecol. Evol.">
        <title>Genome expansion and lineage-specific genetic innovations in the forest pathogenic fungi Armillaria.</title>
        <authorList>
            <person name="Sipos G."/>
            <person name="Prasanna A.N."/>
            <person name="Walter M.C."/>
            <person name="O'Connor E."/>
            <person name="Balint B."/>
            <person name="Krizsan K."/>
            <person name="Kiss B."/>
            <person name="Hess J."/>
            <person name="Varga T."/>
            <person name="Slot J."/>
            <person name="Riley R."/>
            <person name="Boka B."/>
            <person name="Rigling D."/>
            <person name="Barry K."/>
            <person name="Lee J."/>
            <person name="Mihaltcheva S."/>
            <person name="LaButti K."/>
            <person name="Lipzen A."/>
            <person name="Waldron R."/>
            <person name="Moloney N.M."/>
            <person name="Sperisen C."/>
            <person name="Kredics L."/>
            <person name="Vagvoelgyi C."/>
            <person name="Patrignani A."/>
            <person name="Fitzpatrick D."/>
            <person name="Nagy I."/>
            <person name="Doyle S."/>
            <person name="Anderson J.B."/>
            <person name="Grigoriev I.V."/>
            <person name="Gueldener U."/>
            <person name="Muensterkoetter M."/>
            <person name="Nagy L.G."/>
        </authorList>
    </citation>
    <scope>NUCLEOTIDE SEQUENCE [LARGE SCALE GENOMIC DNA]</scope>
    <source>
        <strain evidence="3">28-4</strain>
    </source>
</reference>
<evidence type="ECO:0000256" key="1">
    <source>
        <dbReference type="SAM" id="SignalP"/>
    </source>
</evidence>
<dbReference type="EMBL" id="KZ293426">
    <property type="protein sequence ID" value="PBK70553.1"/>
    <property type="molecule type" value="Genomic_DNA"/>
</dbReference>
<accession>A0A2H3C339</accession>
<organism evidence="2 3">
    <name type="scientific">Armillaria solidipes</name>
    <dbReference type="NCBI Taxonomy" id="1076256"/>
    <lineage>
        <taxon>Eukaryota</taxon>
        <taxon>Fungi</taxon>
        <taxon>Dikarya</taxon>
        <taxon>Basidiomycota</taxon>
        <taxon>Agaricomycotina</taxon>
        <taxon>Agaricomycetes</taxon>
        <taxon>Agaricomycetidae</taxon>
        <taxon>Agaricales</taxon>
        <taxon>Marasmiineae</taxon>
        <taxon>Physalacriaceae</taxon>
        <taxon>Armillaria</taxon>
    </lineage>
</organism>
<proteinExistence type="predicted"/>
<sequence length="87" mass="9421">MSSGKLSQALLFLDIQLHGVQSAASGEKSRATRYGAPLQLGLVDSELCDLPQFHVDTTTRYRVDGTNPAFCDLAEYLYADVTPGGRD</sequence>
<feature type="signal peptide" evidence="1">
    <location>
        <begin position="1"/>
        <end position="22"/>
    </location>
</feature>
<evidence type="ECO:0000313" key="2">
    <source>
        <dbReference type="EMBL" id="PBK70553.1"/>
    </source>
</evidence>
<feature type="chain" id="PRO_5013809863" evidence="1">
    <location>
        <begin position="23"/>
        <end position="87"/>
    </location>
</feature>
<protein>
    <submittedName>
        <fullName evidence="2">Uncharacterized protein</fullName>
    </submittedName>
</protein>